<keyword evidence="1" id="KW-0472">Membrane</keyword>
<dbReference type="Proteomes" id="UP000838748">
    <property type="component" value="Unassembled WGS sequence"/>
</dbReference>
<protein>
    <recommendedName>
        <fullName evidence="2">EamA domain-containing protein</fullName>
    </recommendedName>
</protein>
<keyword evidence="1" id="KW-0812">Transmembrane</keyword>
<feature type="domain" description="EamA" evidence="2">
    <location>
        <begin position="4"/>
        <end position="62"/>
    </location>
</feature>
<feature type="transmembrane region" description="Helical" evidence="1">
    <location>
        <begin position="45"/>
        <end position="62"/>
    </location>
</feature>
<evidence type="ECO:0000313" key="4">
    <source>
        <dbReference type="Proteomes" id="UP000838748"/>
    </source>
</evidence>
<gene>
    <name evidence="3" type="ORF">VMF7928_01342</name>
</gene>
<dbReference type="SUPFAM" id="SSF103481">
    <property type="entry name" value="Multidrug resistance efflux transporter EmrE"/>
    <property type="match status" value="1"/>
</dbReference>
<sequence>MCAGVVYLLYMMLIHTSGPLFASLTNYLVPTFGVLIGLAFTREDVGANTWVALVLILFAVAINQTKRREEKTVEVGI</sequence>
<dbReference type="EMBL" id="CAKLDM010000001">
    <property type="protein sequence ID" value="CAH0537789.1"/>
    <property type="molecule type" value="Genomic_DNA"/>
</dbReference>
<dbReference type="InterPro" id="IPR037185">
    <property type="entry name" value="EmrE-like"/>
</dbReference>
<keyword evidence="1" id="KW-1133">Transmembrane helix</keyword>
<name>A0ABN8E280_9VIBR</name>
<proteinExistence type="predicted"/>
<comment type="caution">
    <text evidence="3">The sequence shown here is derived from an EMBL/GenBank/DDBJ whole genome shotgun (WGS) entry which is preliminary data.</text>
</comment>
<evidence type="ECO:0000256" key="1">
    <source>
        <dbReference type="SAM" id="Phobius"/>
    </source>
</evidence>
<organism evidence="3 4">
    <name type="scientific">Vibrio marisflavi CECT 7928</name>
    <dbReference type="NCBI Taxonomy" id="634439"/>
    <lineage>
        <taxon>Bacteria</taxon>
        <taxon>Pseudomonadati</taxon>
        <taxon>Pseudomonadota</taxon>
        <taxon>Gammaproteobacteria</taxon>
        <taxon>Vibrionales</taxon>
        <taxon>Vibrionaceae</taxon>
        <taxon>Vibrio</taxon>
    </lineage>
</organism>
<keyword evidence="4" id="KW-1185">Reference proteome</keyword>
<evidence type="ECO:0000313" key="3">
    <source>
        <dbReference type="EMBL" id="CAH0537789.1"/>
    </source>
</evidence>
<reference evidence="3" key="1">
    <citation type="submission" date="2021-11" db="EMBL/GenBank/DDBJ databases">
        <authorList>
            <person name="Rodrigo-Torres L."/>
            <person name="Arahal R. D."/>
            <person name="Lucena T."/>
        </authorList>
    </citation>
    <scope>NUCLEOTIDE SEQUENCE</scope>
    <source>
        <strain evidence="3">CECT 7928</strain>
    </source>
</reference>
<accession>A0ABN8E280</accession>
<dbReference type="InterPro" id="IPR000620">
    <property type="entry name" value="EamA_dom"/>
</dbReference>
<feature type="transmembrane region" description="Helical" evidence="1">
    <location>
        <begin position="20"/>
        <end position="39"/>
    </location>
</feature>
<evidence type="ECO:0000259" key="2">
    <source>
        <dbReference type="Pfam" id="PF00892"/>
    </source>
</evidence>
<dbReference type="Pfam" id="PF00892">
    <property type="entry name" value="EamA"/>
    <property type="match status" value="1"/>
</dbReference>